<keyword evidence="2" id="KW-1185">Reference proteome</keyword>
<comment type="caution">
    <text evidence="1">The sequence shown here is derived from an EMBL/GenBank/DDBJ whole genome shotgun (WGS) entry which is preliminary data.</text>
</comment>
<sequence>MMHGILSLCRRVTFVTCQWEIKIFIVFCGSPWILRLLRQCLPWWRLLVLLDLGLGIRFSNLGI</sequence>
<reference evidence="1" key="1">
    <citation type="submission" date="2023-07" db="EMBL/GenBank/DDBJ databases">
        <title>draft genome sequence of fig (Ficus carica).</title>
        <authorList>
            <person name="Takahashi T."/>
            <person name="Nishimura K."/>
        </authorList>
    </citation>
    <scope>NUCLEOTIDE SEQUENCE</scope>
</reference>
<evidence type="ECO:0000313" key="2">
    <source>
        <dbReference type="Proteomes" id="UP001187192"/>
    </source>
</evidence>
<gene>
    <name evidence="1" type="ORF">TIFTF001_045200</name>
</gene>
<dbReference type="EMBL" id="BTGU01003793">
    <property type="protein sequence ID" value="GMN19523.1"/>
    <property type="molecule type" value="Genomic_DNA"/>
</dbReference>
<proteinExistence type="predicted"/>
<dbReference type="Proteomes" id="UP001187192">
    <property type="component" value="Unassembled WGS sequence"/>
</dbReference>
<protein>
    <submittedName>
        <fullName evidence="1">Uncharacterized protein</fullName>
    </submittedName>
</protein>
<organism evidence="1 2">
    <name type="scientific">Ficus carica</name>
    <name type="common">Common fig</name>
    <dbReference type="NCBI Taxonomy" id="3494"/>
    <lineage>
        <taxon>Eukaryota</taxon>
        <taxon>Viridiplantae</taxon>
        <taxon>Streptophyta</taxon>
        <taxon>Embryophyta</taxon>
        <taxon>Tracheophyta</taxon>
        <taxon>Spermatophyta</taxon>
        <taxon>Magnoliopsida</taxon>
        <taxon>eudicotyledons</taxon>
        <taxon>Gunneridae</taxon>
        <taxon>Pentapetalae</taxon>
        <taxon>rosids</taxon>
        <taxon>fabids</taxon>
        <taxon>Rosales</taxon>
        <taxon>Moraceae</taxon>
        <taxon>Ficeae</taxon>
        <taxon>Ficus</taxon>
    </lineage>
</organism>
<dbReference type="AlphaFoldDB" id="A0AA88CH84"/>
<name>A0AA88CH84_FICCA</name>
<evidence type="ECO:0000313" key="1">
    <source>
        <dbReference type="EMBL" id="GMN19523.1"/>
    </source>
</evidence>
<accession>A0AA88CH84</accession>